<dbReference type="SUPFAM" id="SSF49265">
    <property type="entry name" value="Fibronectin type III"/>
    <property type="match status" value="1"/>
</dbReference>
<dbReference type="Gene3D" id="1.25.40.20">
    <property type="entry name" value="Ankyrin repeat-containing domain"/>
    <property type="match status" value="1"/>
</dbReference>
<evidence type="ECO:0000313" key="4">
    <source>
        <dbReference type="EMBL" id="CAD8826411.1"/>
    </source>
</evidence>
<name>A0A7S0ZMM4_NOCSC</name>
<dbReference type="SUPFAM" id="SSF48403">
    <property type="entry name" value="Ankyrin repeat"/>
    <property type="match status" value="1"/>
</dbReference>
<reference evidence="4" key="1">
    <citation type="submission" date="2021-01" db="EMBL/GenBank/DDBJ databases">
        <authorList>
            <person name="Corre E."/>
            <person name="Pelletier E."/>
            <person name="Niang G."/>
            <person name="Scheremetjew M."/>
            <person name="Finn R."/>
            <person name="Kale V."/>
            <person name="Holt S."/>
            <person name="Cochrane G."/>
            <person name="Meng A."/>
            <person name="Brown T."/>
            <person name="Cohen L."/>
        </authorList>
    </citation>
    <scope>NUCLEOTIDE SEQUENCE</scope>
</reference>
<evidence type="ECO:0000256" key="1">
    <source>
        <dbReference type="ARBA" id="ARBA00022737"/>
    </source>
</evidence>
<dbReference type="InterPro" id="IPR036116">
    <property type="entry name" value="FN3_sf"/>
</dbReference>
<dbReference type="PANTHER" id="PTHR24198">
    <property type="entry name" value="ANKYRIN REPEAT AND PROTEIN KINASE DOMAIN-CONTAINING PROTEIN"/>
    <property type="match status" value="1"/>
</dbReference>
<dbReference type="PROSITE" id="PS50088">
    <property type="entry name" value="ANK_REPEAT"/>
    <property type="match status" value="1"/>
</dbReference>
<dbReference type="SMART" id="SM00248">
    <property type="entry name" value="ANK"/>
    <property type="match status" value="2"/>
</dbReference>
<dbReference type="InterPro" id="IPR036770">
    <property type="entry name" value="Ankyrin_rpt-contain_sf"/>
</dbReference>
<evidence type="ECO:0000256" key="3">
    <source>
        <dbReference type="PROSITE-ProRule" id="PRU00023"/>
    </source>
</evidence>
<evidence type="ECO:0000256" key="2">
    <source>
        <dbReference type="ARBA" id="ARBA00023043"/>
    </source>
</evidence>
<dbReference type="GO" id="GO:0005737">
    <property type="term" value="C:cytoplasm"/>
    <property type="evidence" value="ECO:0007669"/>
    <property type="project" value="TreeGrafter"/>
</dbReference>
<gene>
    <name evidence="4" type="ORF">NSCI0253_LOCUS757</name>
</gene>
<keyword evidence="2 3" id="KW-0040">ANK repeat</keyword>
<dbReference type="AlphaFoldDB" id="A0A7S0ZMM4"/>
<keyword evidence="1" id="KW-0677">Repeat</keyword>
<dbReference type="InterPro" id="IPR002110">
    <property type="entry name" value="Ankyrin_rpt"/>
</dbReference>
<dbReference type="PANTHER" id="PTHR24198:SF165">
    <property type="entry name" value="ANKYRIN REPEAT-CONTAINING PROTEIN-RELATED"/>
    <property type="match status" value="1"/>
</dbReference>
<feature type="repeat" description="ANK" evidence="3">
    <location>
        <begin position="590"/>
        <end position="623"/>
    </location>
</feature>
<organism evidence="4">
    <name type="scientific">Noctiluca scintillans</name>
    <name type="common">Sea sparkle</name>
    <name type="synonym">Red tide dinoflagellate</name>
    <dbReference type="NCBI Taxonomy" id="2966"/>
    <lineage>
        <taxon>Eukaryota</taxon>
        <taxon>Sar</taxon>
        <taxon>Alveolata</taxon>
        <taxon>Dinophyceae</taxon>
        <taxon>Noctilucales</taxon>
        <taxon>Noctilucaceae</taxon>
        <taxon>Noctiluca</taxon>
    </lineage>
</organism>
<proteinExistence type="predicted"/>
<sequence>MEEPRSERAVRGTILRQLVCPVHGVHIVCKVTQSGANGPKTELRTVPLAWVNEIGQLGIGKDAPRKAVHGWSVLRAPGASSRRHVFSVLAYRVNSGKAGQTWTEPLQLKHGMYVGLFGGGMGTRKRSKTAFVERVKVRFSHFEIAFEETLPEYRRINVHNLSRHLDPPLRWVRHPQLIVDDLPSDLNNIEVEIGVESASGAGIRWGGRSLPCRVPSGVSSRFECPLCPVLRSVGVGKVEIRWLSPKAPRALCFNVRFKETDKTEWKSVVEGGFGLIATDFVAWQSRWIPLTQGLRVSAFGDFDGRKASAPATAVIVSIDKHTLDVEFEPSIDQFYFGSLSDGDASPVSSVGQPPVQAVPFEWVEAVWARDGTRGVPLRNHADHNALLSVDEARPMRYSVRLEGEQSPLSGVQADSCWAGHADASLTYPIEPGSQHCMSVHVSAVTVQGLRTQVRHDFCVRVLTEDGWTNWSPPNSFMVPRIEYHQEELVEERQGNAFYKADLLPLALFKDHARCLETITRSLDGERLEKLQKLLQRSVLTGKHYDHEKSRLIVDMQGPIRTGLRKPAETLVEIRDLVSRRASLNHRDQATGRTPLTYACEYNAPPLLIEGLLTCRADIDSANDLRRTGLCIAASGGHSRIIASLLAHRADPTLVSLQRETALMCCKTDPKIFPDLALRMVECRRLLVAERVPWETFEAIVESTSDLGVQEKAGKIISIIFPGGTDKMFVQNPDGSKRIARHDKLRLWEQICDCGSNDEMNRRGKLCADLMLPQIHAAASPDTKSENCSRLGRYLLLSGVAGFCLSELHVAAGSILESIEHKLIELRSSLTSLMTLQPNRAESIHGIAKRWQIFNGRPLHQWHAHGNLPWLGEHNMIGAFEALVGSTAIVDVESFCTWVGELNARLNAGCSKPALGTWDERLPDLFWGDVYTRFLLGEAQRAAPLFHKVAEHLISGLDNITYKAAPNKAYQRVVKKQADYASSALLVLHEALDLMPGKFSCALRADLDGRLIPGTSSSPEGAILVISYYSPKSSLSAAVQITRAAASDPSRKAPVLVFLLASNSKCMSALSAAAAAREELRQVGADAVALQPQFPTVIRKVLTTALADAWMQFKPDAVWTDSTSTEFRTTFTSEDRLVMFELRKCRTGNTDDLMCAGGLLDMVRGSIVCETEEDIIEVYRRAMDLCAESDKVEVVRVKNGFHTPGAGGYCDLKLFLLLAADAGKDTVYHIGELQVHLNSFLHMKRFSHLPYVIDRGDFDQD</sequence>
<protein>
    <submittedName>
        <fullName evidence="4">Uncharacterized protein</fullName>
    </submittedName>
</protein>
<accession>A0A7S0ZMM4</accession>
<dbReference type="EMBL" id="HBFQ01001188">
    <property type="protein sequence ID" value="CAD8826411.1"/>
    <property type="molecule type" value="Transcribed_RNA"/>
</dbReference>